<keyword evidence="3 6" id="KW-0732">Signal</keyword>
<dbReference type="GO" id="GO:0007155">
    <property type="term" value="P:cell adhesion"/>
    <property type="evidence" value="ECO:0007669"/>
    <property type="project" value="InterPro"/>
</dbReference>
<protein>
    <submittedName>
        <fullName evidence="7">ABC transporter substrate-binding protein</fullName>
    </submittedName>
</protein>
<comment type="similarity">
    <text evidence="1 4">Belongs to the bacterial solute-binding protein 9 family.</text>
</comment>
<gene>
    <name evidence="7" type="ORF">D7024_00625</name>
</gene>
<dbReference type="InterPro" id="IPR050492">
    <property type="entry name" value="Bact_metal-bind_prot9"/>
</dbReference>
<dbReference type="OrthoDB" id="9810636at2"/>
<dbReference type="GO" id="GO:0030001">
    <property type="term" value="P:metal ion transport"/>
    <property type="evidence" value="ECO:0007669"/>
    <property type="project" value="InterPro"/>
</dbReference>
<keyword evidence="8" id="KW-1185">Reference proteome</keyword>
<dbReference type="Gene3D" id="3.40.50.1980">
    <property type="entry name" value="Nitrogenase molybdenum iron protein domain"/>
    <property type="match status" value="2"/>
</dbReference>
<dbReference type="SUPFAM" id="SSF53807">
    <property type="entry name" value="Helical backbone' metal receptor"/>
    <property type="match status" value="1"/>
</dbReference>
<comment type="caution">
    <text evidence="7">The sequence shown here is derived from an EMBL/GenBank/DDBJ whole genome shotgun (WGS) entry which is preliminary data.</text>
</comment>
<feature type="compositionally biased region" description="Basic and acidic residues" evidence="5">
    <location>
        <begin position="127"/>
        <end position="139"/>
    </location>
</feature>
<evidence type="ECO:0000256" key="1">
    <source>
        <dbReference type="ARBA" id="ARBA00011028"/>
    </source>
</evidence>
<dbReference type="PANTHER" id="PTHR42953:SF3">
    <property type="entry name" value="HIGH-AFFINITY ZINC UPTAKE SYSTEM PROTEIN ZNUA"/>
    <property type="match status" value="1"/>
</dbReference>
<name>A0A494WR28_9FIRM</name>
<evidence type="ECO:0000313" key="8">
    <source>
        <dbReference type="Proteomes" id="UP000271256"/>
    </source>
</evidence>
<evidence type="ECO:0000256" key="4">
    <source>
        <dbReference type="RuleBase" id="RU003512"/>
    </source>
</evidence>
<evidence type="ECO:0000256" key="3">
    <source>
        <dbReference type="ARBA" id="ARBA00022729"/>
    </source>
</evidence>
<proteinExistence type="inferred from homology"/>
<dbReference type="PROSITE" id="PS51257">
    <property type="entry name" value="PROKAR_LIPOPROTEIN"/>
    <property type="match status" value="1"/>
</dbReference>
<keyword evidence="2 4" id="KW-0813">Transport</keyword>
<feature type="chain" id="PRO_5019738065" evidence="6">
    <location>
        <begin position="26"/>
        <end position="318"/>
    </location>
</feature>
<evidence type="ECO:0000313" key="7">
    <source>
        <dbReference type="EMBL" id="RKO65616.1"/>
    </source>
</evidence>
<feature type="region of interest" description="Disordered" evidence="5">
    <location>
        <begin position="123"/>
        <end position="142"/>
    </location>
</feature>
<dbReference type="GO" id="GO:0046872">
    <property type="term" value="F:metal ion binding"/>
    <property type="evidence" value="ECO:0007669"/>
    <property type="project" value="InterPro"/>
</dbReference>
<evidence type="ECO:0000256" key="5">
    <source>
        <dbReference type="SAM" id="MobiDB-lite"/>
    </source>
</evidence>
<dbReference type="EMBL" id="RBWE01000001">
    <property type="protein sequence ID" value="RKO65616.1"/>
    <property type="molecule type" value="Genomic_DNA"/>
</dbReference>
<dbReference type="InterPro" id="IPR006129">
    <property type="entry name" value="AdhesinB"/>
</dbReference>
<sequence>MKPKGPFLLLAGLLLLILSACSTTAASGPPGEEKIAVVTTVYPLYDFARQVGGDKVEVTRLLPAGAEPHDWEPTPKDMVTLTRAKVFIYNGAGLEPWVQRQLGMLAGKGIKVVEASRGLDLISGTPEHGHEHHKGEEKAGPAGVDPHVWLDPVLAQEMVRHIRDAFIAVDPDNASYYKSRAEEYMAKLQALDREYREAAQSFKSREFVTSHAAFGYLARRYGLQQVSVMGLSPESEPDPARMREIVAFCREHGVKYIFFETLVSSKISETLAQEVGAQTLVLNPIEGLTPEEESRGENYLSIMRQNLANLKIALGGKS</sequence>
<evidence type="ECO:0000256" key="6">
    <source>
        <dbReference type="SAM" id="SignalP"/>
    </source>
</evidence>
<dbReference type="PRINTS" id="PR00690">
    <property type="entry name" value="ADHESNFAMILY"/>
</dbReference>
<reference evidence="7 8" key="1">
    <citation type="submission" date="2018-10" db="EMBL/GenBank/DDBJ databases">
        <authorList>
            <person name="Grouzdev D.S."/>
            <person name="Krutkina M.S."/>
            <person name="Tourova T.P."/>
            <person name="Nazina T.N."/>
        </authorList>
    </citation>
    <scope>NUCLEOTIDE SEQUENCE [LARGE SCALE GENOMIC DNA]</scope>
    <source>
        <strain evidence="7 8">435</strain>
    </source>
</reference>
<dbReference type="Proteomes" id="UP000271256">
    <property type="component" value="Unassembled WGS sequence"/>
</dbReference>
<evidence type="ECO:0000256" key="2">
    <source>
        <dbReference type="ARBA" id="ARBA00022448"/>
    </source>
</evidence>
<dbReference type="CDD" id="cd01017">
    <property type="entry name" value="AdcA"/>
    <property type="match status" value="1"/>
</dbReference>
<organism evidence="7 8">
    <name type="scientific">Desulfofundulus salinus</name>
    <dbReference type="NCBI Taxonomy" id="2419843"/>
    <lineage>
        <taxon>Bacteria</taxon>
        <taxon>Bacillati</taxon>
        <taxon>Bacillota</taxon>
        <taxon>Clostridia</taxon>
        <taxon>Eubacteriales</taxon>
        <taxon>Peptococcaceae</taxon>
        <taxon>Desulfofundulus</taxon>
    </lineage>
</organism>
<dbReference type="PRINTS" id="PR00691">
    <property type="entry name" value="ADHESINB"/>
</dbReference>
<feature type="signal peptide" evidence="6">
    <location>
        <begin position="1"/>
        <end position="25"/>
    </location>
</feature>
<dbReference type="AlphaFoldDB" id="A0A494WR28"/>
<dbReference type="InterPro" id="IPR006127">
    <property type="entry name" value="ZnuA-like"/>
</dbReference>
<dbReference type="RefSeq" id="WP_121450092.1">
    <property type="nucleotide sequence ID" value="NZ_RBWE01000001.1"/>
</dbReference>
<accession>A0A494WR28</accession>
<dbReference type="PANTHER" id="PTHR42953">
    <property type="entry name" value="HIGH-AFFINITY ZINC UPTAKE SYSTEM PROTEIN ZNUA-RELATED"/>
    <property type="match status" value="1"/>
</dbReference>
<dbReference type="InterPro" id="IPR006128">
    <property type="entry name" value="Lipoprotein_PsaA-like"/>
</dbReference>
<dbReference type="Pfam" id="PF01297">
    <property type="entry name" value="ZnuA"/>
    <property type="match status" value="1"/>
</dbReference>